<gene>
    <name evidence="1" type="ORF">SR41_07735</name>
</gene>
<protein>
    <submittedName>
        <fullName evidence="1">Uncharacterized protein</fullName>
    </submittedName>
</protein>
<accession>A0A0D1MM18</accession>
<sequence>MATDARRALTGSPWPARAAEMAAIFMVGDGLIGLAQPDRHVDLWKDAALGAERVVRPFVGHPARRRVYAVAQIAAGLWLASRQRPKPIRD</sequence>
<proteinExistence type="predicted"/>
<dbReference type="EMBL" id="JXTP01000029">
    <property type="protein sequence ID" value="KIU28511.1"/>
    <property type="molecule type" value="Genomic_DNA"/>
</dbReference>
<dbReference type="Proteomes" id="UP000033203">
    <property type="component" value="Unassembled WGS sequence"/>
</dbReference>
<dbReference type="AlphaFoldDB" id="A0A0D1MM18"/>
<organism evidence="1 2">
    <name type="scientific">Sphingomonas melonis</name>
    <dbReference type="NCBI Taxonomy" id="152682"/>
    <lineage>
        <taxon>Bacteria</taxon>
        <taxon>Pseudomonadati</taxon>
        <taxon>Pseudomonadota</taxon>
        <taxon>Alphaproteobacteria</taxon>
        <taxon>Sphingomonadales</taxon>
        <taxon>Sphingomonadaceae</taxon>
        <taxon>Sphingomonas</taxon>
    </lineage>
</organism>
<name>A0A0D1MM18_9SPHN</name>
<evidence type="ECO:0000313" key="1">
    <source>
        <dbReference type="EMBL" id="KIU28511.1"/>
    </source>
</evidence>
<reference evidence="1 2" key="1">
    <citation type="submission" date="2015-01" db="EMBL/GenBank/DDBJ databases">
        <title>Genome of Sphingomonas taxi strain 30a.</title>
        <authorList>
            <person name="Eevers N."/>
            <person name="Van Hamme J."/>
            <person name="Bottos E."/>
            <person name="Weyens N."/>
            <person name="Vangronsveld J."/>
        </authorList>
    </citation>
    <scope>NUCLEOTIDE SEQUENCE [LARGE SCALE GENOMIC DNA]</scope>
    <source>
        <strain evidence="1 2">30a</strain>
    </source>
</reference>
<comment type="caution">
    <text evidence="1">The sequence shown here is derived from an EMBL/GenBank/DDBJ whole genome shotgun (WGS) entry which is preliminary data.</text>
</comment>
<evidence type="ECO:0000313" key="2">
    <source>
        <dbReference type="Proteomes" id="UP000033203"/>
    </source>
</evidence>